<evidence type="ECO:0000313" key="1">
    <source>
        <dbReference type="EMBL" id="KAH6944402.1"/>
    </source>
</evidence>
<comment type="caution">
    <text evidence="1">The sequence shown here is derived from an EMBL/GenBank/DDBJ whole genome shotgun (WGS) entry which is preliminary data.</text>
</comment>
<gene>
    <name evidence="1" type="ORF">HPB50_002914</name>
</gene>
<keyword evidence="2" id="KW-1185">Reference proteome</keyword>
<protein>
    <submittedName>
        <fullName evidence="1">Uncharacterized protein</fullName>
    </submittedName>
</protein>
<organism evidence="1 2">
    <name type="scientific">Hyalomma asiaticum</name>
    <name type="common">Tick</name>
    <dbReference type="NCBI Taxonomy" id="266040"/>
    <lineage>
        <taxon>Eukaryota</taxon>
        <taxon>Metazoa</taxon>
        <taxon>Ecdysozoa</taxon>
        <taxon>Arthropoda</taxon>
        <taxon>Chelicerata</taxon>
        <taxon>Arachnida</taxon>
        <taxon>Acari</taxon>
        <taxon>Parasitiformes</taxon>
        <taxon>Ixodida</taxon>
        <taxon>Ixodoidea</taxon>
        <taxon>Ixodidae</taxon>
        <taxon>Hyalomminae</taxon>
        <taxon>Hyalomma</taxon>
    </lineage>
</organism>
<reference evidence="1" key="1">
    <citation type="submission" date="2020-05" db="EMBL/GenBank/DDBJ databases">
        <title>Large-scale comparative analyses of tick genomes elucidate their genetic diversity and vector capacities.</title>
        <authorList>
            <person name="Jia N."/>
            <person name="Wang J."/>
            <person name="Shi W."/>
            <person name="Du L."/>
            <person name="Sun Y."/>
            <person name="Zhan W."/>
            <person name="Jiang J."/>
            <person name="Wang Q."/>
            <person name="Zhang B."/>
            <person name="Ji P."/>
            <person name="Sakyi L.B."/>
            <person name="Cui X."/>
            <person name="Yuan T."/>
            <person name="Jiang B."/>
            <person name="Yang W."/>
            <person name="Lam T.T.-Y."/>
            <person name="Chang Q."/>
            <person name="Ding S."/>
            <person name="Wang X."/>
            <person name="Zhu J."/>
            <person name="Ruan X."/>
            <person name="Zhao L."/>
            <person name="Wei J."/>
            <person name="Que T."/>
            <person name="Du C."/>
            <person name="Cheng J."/>
            <person name="Dai P."/>
            <person name="Han X."/>
            <person name="Huang E."/>
            <person name="Gao Y."/>
            <person name="Liu J."/>
            <person name="Shao H."/>
            <person name="Ye R."/>
            <person name="Li L."/>
            <person name="Wei W."/>
            <person name="Wang X."/>
            <person name="Wang C."/>
            <person name="Yang T."/>
            <person name="Huo Q."/>
            <person name="Li W."/>
            <person name="Guo W."/>
            <person name="Chen H."/>
            <person name="Zhou L."/>
            <person name="Ni X."/>
            <person name="Tian J."/>
            <person name="Zhou Y."/>
            <person name="Sheng Y."/>
            <person name="Liu T."/>
            <person name="Pan Y."/>
            <person name="Xia L."/>
            <person name="Li J."/>
            <person name="Zhao F."/>
            <person name="Cao W."/>
        </authorList>
    </citation>
    <scope>NUCLEOTIDE SEQUENCE</scope>
    <source>
        <strain evidence="1">Hyas-2018</strain>
    </source>
</reference>
<dbReference type="Proteomes" id="UP000821845">
    <property type="component" value="Chromosome 1"/>
</dbReference>
<proteinExistence type="predicted"/>
<sequence length="88" mass="9778">MKDAATSTSTDAPQRRRNKGAIFATVIGAAVLLMGIVVMGLWFYNVRWKLNRDRPVLRHAAASDTTPIPFSVVYYQNDGVEIAGLRRN</sequence>
<accession>A0ACB7TA80</accession>
<evidence type="ECO:0000313" key="2">
    <source>
        <dbReference type="Proteomes" id="UP000821845"/>
    </source>
</evidence>
<dbReference type="EMBL" id="CM023481">
    <property type="protein sequence ID" value="KAH6944402.1"/>
    <property type="molecule type" value="Genomic_DNA"/>
</dbReference>
<name>A0ACB7TA80_HYAAI</name>